<keyword evidence="4 6" id="KW-0378">Hydrolase</keyword>
<evidence type="ECO:0000256" key="5">
    <source>
        <dbReference type="PIRSR" id="PIRSR601461-1"/>
    </source>
</evidence>
<dbReference type="InterPro" id="IPR021109">
    <property type="entry name" value="Peptidase_aspartic_dom_sf"/>
</dbReference>
<evidence type="ECO:0000259" key="8">
    <source>
        <dbReference type="PROSITE" id="PS51767"/>
    </source>
</evidence>
<evidence type="ECO:0000256" key="2">
    <source>
        <dbReference type="ARBA" id="ARBA00022670"/>
    </source>
</evidence>
<sequence>MSQPLVLPLKRNQKWAPNGKLDYARSARKWHIAPSAQTTFFVREATLIRTLKPAADGLVPEHEPLPSFAATAAEAPAAPALTQEKPGPLQQVFALFRRRGHGKVHKHKRGTAAKAEAGESEVPADDVQNDLEYVVPVLIGTPGVTLNLDFDTGSSDLWVWGPTITTNASSHTIYNPTASSTAKASQGLTWNISYGDGSSASGNVYTDVVTLGAIAIPGQAVEVADKLSSAFTSGDGSDGLLGLAFPSINTVAPTQQLTPVANMIKDKLVEQPIFTVKLDKEDSKGFYTFGALASAEAVGASVSDIQYTDVISTNGFWEFLSPSLTIGTTTSKREANNTAIADTGTTLLLLSDTACALIYRSIPGAKMDAQAGGWVLPTNSTPPNLSFGVGNAGLEFGIPGEDLKFADAGNGMSFGSVQSRGGNTQDILGDVFLKRVYAVFDQTPNAPKIGFVQRPFN</sequence>
<proteinExistence type="inferred from homology"/>
<feature type="active site" evidence="5">
    <location>
        <position position="151"/>
    </location>
</feature>
<feature type="domain" description="Peptidase A1" evidence="8">
    <location>
        <begin position="133"/>
        <end position="452"/>
    </location>
</feature>
<dbReference type="PRINTS" id="PR00792">
    <property type="entry name" value="PEPSIN"/>
</dbReference>
<evidence type="ECO:0000313" key="9">
    <source>
        <dbReference type="EMBL" id="KZO99775.1"/>
    </source>
</evidence>
<dbReference type="InterPro" id="IPR034163">
    <property type="entry name" value="Aspergillopepsin-like_cat_dom"/>
</dbReference>
<dbReference type="PROSITE" id="PS00141">
    <property type="entry name" value="ASP_PROTEASE"/>
    <property type="match status" value="1"/>
</dbReference>
<dbReference type="OrthoDB" id="2747330at2759"/>
<dbReference type="PANTHER" id="PTHR47966">
    <property type="entry name" value="BETA-SITE APP-CLEAVING ENZYME, ISOFORM A-RELATED"/>
    <property type="match status" value="1"/>
</dbReference>
<accession>A0A167QHU5</accession>
<protein>
    <submittedName>
        <fullName evidence="9">Acid protease</fullName>
    </submittedName>
</protein>
<keyword evidence="3 6" id="KW-0064">Aspartyl protease</keyword>
<gene>
    <name evidence="9" type="ORF">CALVIDRAFT_534198</name>
</gene>
<evidence type="ECO:0000256" key="1">
    <source>
        <dbReference type="ARBA" id="ARBA00007447"/>
    </source>
</evidence>
<dbReference type="InterPro" id="IPR001461">
    <property type="entry name" value="Aspartic_peptidase_A1"/>
</dbReference>
<feature type="active site" evidence="5">
    <location>
        <position position="342"/>
    </location>
</feature>
<evidence type="ECO:0000313" key="10">
    <source>
        <dbReference type="Proteomes" id="UP000076738"/>
    </source>
</evidence>
<dbReference type="GO" id="GO:0006508">
    <property type="term" value="P:proteolysis"/>
    <property type="evidence" value="ECO:0007669"/>
    <property type="project" value="UniProtKB-KW"/>
</dbReference>
<keyword evidence="2 6" id="KW-0645">Protease</keyword>
<dbReference type="GO" id="GO:0004190">
    <property type="term" value="F:aspartic-type endopeptidase activity"/>
    <property type="evidence" value="ECO:0007669"/>
    <property type="project" value="UniProtKB-KW"/>
</dbReference>
<dbReference type="SUPFAM" id="SSF50630">
    <property type="entry name" value="Acid proteases"/>
    <property type="match status" value="1"/>
</dbReference>
<dbReference type="CDD" id="cd06097">
    <property type="entry name" value="Aspergillopepsin_like"/>
    <property type="match status" value="1"/>
</dbReference>
<dbReference type="AlphaFoldDB" id="A0A167QHU5"/>
<dbReference type="Gene3D" id="2.40.70.10">
    <property type="entry name" value="Acid Proteases"/>
    <property type="match status" value="2"/>
</dbReference>
<evidence type="ECO:0000256" key="4">
    <source>
        <dbReference type="ARBA" id="ARBA00022801"/>
    </source>
</evidence>
<dbReference type="InterPro" id="IPR001969">
    <property type="entry name" value="Aspartic_peptidase_AS"/>
</dbReference>
<feature type="region of interest" description="Disordered" evidence="7">
    <location>
        <begin position="104"/>
        <end position="124"/>
    </location>
</feature>
<name>A0A167QHU5_CALVF</name>
<reference evidence="9 10" key="1">
    <citation type="journal article" date="2016" name="Mol. Biol. Evol.">
        <title>Comparative Genomics of Early-Diverging Mushroom-Forming Fungi Provides Insights into the Origins of Lignocellulose Decay Capabilities.</title>
        <authorList>
            <person name="Nagy L.G."/>
            <person name="Riley R."/>
            <person name="Tritt A."/>
            <person name="Adam C."/>
            <person name="Daum C."/>
            <person name="Floudas D."/>
            <person name="Sun H."/>
            <person name="Yadav J.S."/>
            <person name="Pangilinan J."/>
            <person name="Larsson K.H."/>
            <person name="Matsuura K."/>
            <person name="Barry K."/>
            <person name="Labutti K."/>
            <person name="Kuo R."/>
            <person name="Ohm R.A."/>
            <person name="Bhattacharya S.S."/>
            <person name="Shirouzu T."/>
            <person name="Yoshinaga Y."/>
            <person name="Martin F.M."/>
            <person name="Grigoriev I.V."/>
            <person name="Hibbett D.S."/>
        </authorList>
    </citation>
    <scope>NUCLEOTIDE SEQUENCE [LARGE SCALE GENOMIC DNA]</scope>
    <source>
        <strain evidence="9 10">TUFC12733</strain>
    </source>
</reference>
<dbReference type="Pfam" id="PF00026">
    <property type="entry name" value="Asp"/>
    <property type="match status" value="1"/>
</dbReference>
<dbReference type="FunFam" id="2.40.70.10:FF:000026">
    <property type="entry name" value="Endothiapepsin"/>
    <property type="match status" value="1"/>
</dbReference>
<dbReference type="STRING" id="1330018.A0A167QHU5"/>
<dbReference type="Proteomes" id="UP000076738">
    <property type="component" value="Unassembled WGS sequence"/>
</dbReference>
<comment type="similarity">
    <text evidence="1 6">Belongs to the peptidase A1 family.</text>
</comment>
<evidence type="ECO:0000256" key="6">
    <source>
        <dbReference type="RuleBase" id="RU000454"/>
    </source>
</evidence>
<organism evidence="9 10">
    <name type="scientific">Calocera viscosa (strain TUFC12733)</name>
    <dbReference type="NCBI Taxonomy" id="1330018"/>
    <lineage>
        <taxon>Eukaryota</taxon>
        <taxon>Fungi</taxon>
        <taxon>Dikarya</taxon>
        <taxon>Basidiomycota</taxon>
        <taxon>Agaricomycotina</taxon>
        <taxon>Dacrymycetes</taxon>
        <taxon>Dacrymycetales</taxon>
        <taxon>Dacrymycetaceae</taxon>
        <taxon>Calocera</taxon>
    </lineage>
</organism>
<dbReference type="InterPro" id="IPR033121">
    <property type="entry name" value="PEPTIDASE_A1"/>
</dbReference>
<dbReference type="PANTHER" id="PTHR47966:SF1">
    <property type="entry name" value="ASPARTYL PROTEINASE"/>
    <property type="match status" value="1"/>
</dbReference>
<dbReference type="EMBL" id="KV417271">
    <property type="protein sequence ID" value="KZO99775.1"/>
    <property type="molecule type" value="Genomic_DNA"/>
</dbReference>
<keyword evidence="10" id="KW-1185">Reference proteome</keyword>
<evidence type="ECO:0000256" key="7">
    <source>
        <dbReference type="SAM" id="MobiDB-lite"/>
    </source>
</evidence>
<dbReference type="PROSITE" id="PS51767">
    <property type="entry name" value="PEPTIDASE_A1"/>
    <property type="match status" value="1"/>
</dbReference>
<evidence type="ECO:0000256" key="3">
    <source>
        <dbReference type="ARBA" id="ARBA00022750"/>
    </source>
</evidence>